<dbReference type="InterPro" id="IPR006067">
    <property type="entry name" value="NO2/SO3_Rdtase_4Fe4S_dom"/>
</dbReference>
<evidence type="ECO:0000313" key="9">
    <source>
        <dbReference type="EMBL" id="PRR73630.1"/>
    </source>
</evidence>
<evidence type="ECO:0000256" key="4">
    <source>
        <dbReference type="ARBA" id="ARBA00022723"/>
    </source>
</evidence>
<dbReference type="OrthoDB" id="9800558at2"/>
<dbReference type="PANTHER" id="PTHR11493:SF47">
    <property type="entry name" value="SULFITE REDUCTASE [NADPH] SUBUNIT BETA"/>
    <property type="match status" value="1"/>
</dbReference>
<dbReference type="SUPFAM" id="SSF56014">
    <property type="entry name" value="Nitrite and sulphite reductase 4Fe-4S domain-like"/>
    <property type="match status" value="1"/>
</dbReference>
<dbReference type="GO" id="GO:0051539">
    <property type="term" value="F:4 iron, 4 sulfur cluster binding"/>
    <property type="evidence" value="ECO:0007669"/>
    <property type="project" value="UniProtKB-KW"/>
</dbReference>
<dbReference type="GO" id="GO:0020037">
    <property type="term" value="F:heme binding"/>
    <property type="evidence" value="ECO:0007669"/>
    <property type="project" value="InterPro"/>
</dbReference>
<dbReference type="Pfam" id="PF01077">
    <property type="entry name" value="NIR_SIR"/>
    <property type="match status" value="1"/>
</dbReference>
<evidence type="ECO:0000259" key="8">
    <source>
        <dbReference type="PROSITE" id="PS51379"/>
    </source>
</evidence>
<comment type="cofactor">
    <cofactor evidence="2">
        <name>[4Fe-4S] cluster</name>
        <dbReference type="ChEBI" id="CHEBI:49883"/>
    </cofactor>
</comment>
<evidence type="ECO:0000256" key="7">
    <source>
        <dbReference type="ARBA" id="ARBA00023014"/>
    </source>
</evidence>
<dbReference type="AlphaFoldDB" id="A0A2T0AT79"/>
<dbReference type="GO" id="GO:0018551">
    <property type="term" value="F:dissimilatory sulfite reductase (NADH) activity"/>
    <property type="evidence" value="ECO:0007669"/>
    <property type="project" value="InterPro"/>
</dbReference>
<dbReference type="PROSITE" id="PS51379">
    <property type="entry name" value="4FE4S_FER_2"/>
    <property type="match status" value="1"/>
</dbReference>
<name>A0A2T0AT79_9FIRM</name>
<keyword evidence="10" id="KW-1185">Reference proteome</keyword>
<evidence type="ECO:0000256" key="3">
    <source>
        <dbReference type="ARBA" id="ARBA00022485"/>
    </source>
</evidence>
<keyword evidence="4" id="KW-0479">Metal-binding</keyword>
<dbReference type="EMBL" id="PVXM01000019">
    <property type="protein sequence ID" value="PRR73630.1"/>
    <property type="molecule type" value="Genomic_DNA"/>
</dbReference>
<reference evidence="9 10" key="1">
    <citation type="submission" date="2018-03" db="EMBL/GenBank/DDBJ databases">
        <title>Genome sequence of Moorella humiferrea DSM 23265.</title>
        <authorList>
            <person name="Poehlein A."/>
            <person name="Daniel R."/>
        </authorList>
    </citation>
    <scope>NUCLEOTIDE SEQUENCE [LARGE SCALE GENOMIC DNA]</scope>
    <source>
        <strain evidence="9 10">DSM 23265</strain>
    </source>
</reference>
<dbReference type="Pfam" id="PF03460">
    <property type="entry name" value="NIR_SIR_ferr"/>
    <property type="match status" value="1"/>
</dbReference>
<dbReference type="NCBIfam" id="TIGR02066">
    <property type="entry name" value="dsrB"/>
    <property type="match status" value="1"/>
</dbReference>
<dbReference type="InterPro" id="IPR005117">
    <property type="entry name" value="NiRdtase/SiRdtase_haem-b_fer"/>
</dbReference>
<evidence type="ECO:0000256" key="6">
    <source>
        <dbReference type="ARBA" id="ARBA00023004"/>
    </source>
</evidence>
<accession>A0A2T0AT79</accession>
<dbReference type="PANTHER" id="PTHR11493">
    <property type="entry name" value="SULFITE REDUCTASE [NADPH] SUBUNIT BETA-RELATED"/>
    <property type="match status" value="1"/>
</dbReference>
<keyword evidence="7" id="KW-0411">Iron-sulfur</keyword>
<evidence type="ECO:0000256" key="2">
    <source>
        <dbReference type="ARBA" id="ARBA00001966"/>
    </source>
</evidence>
<dbReference type="InterPro" id="IPR045854">
    <property type="entry name" value="NO2/SO3_Rdtase_4Fe4S_sf"/>
</dbReference>
<protein>
    <submittedName>
        <fullName evidence="9">Sulfite reductase, dissimilatory-type subunit beta</fullName>
        <ecNumber evidence="9">1.8.99.5</ecNumber>
    </submittedName>
</protein>
<comment type="cofactor">
    <cofactor evidence="1">
        <name>siroheme</name>
        <dbReference type="ChEBI" id="CHEBI:60052"/>
    </cofactor>
</comment>
<gene>
    <name evidence="9" type="primary">dsvB_1</name>
    <name evidence="9" type="ORF">MOHU_11650</name>
</gene>
<evidence type="ECO:0000256" key="1">
    <source>
        <dbReference type="ARBA" id="ARBA00001929"/>
    </source>
</evidence>
<dbReference type="Gene3D" id="3.30.70.3340">
    <property type="match status" value="1"/>
</dbReference>
<keyword evidence="3" id="KW-0004">4Fe-4S</keyword>
<sequence length="395" mass="44391">MALSQERLGKYNPEKPTENRITDIGPRHFWDFFPPVIQKNYGKWLYHDILEPGIMVHVSETGDKVFTVRCGGARFMTAENIREICDIADKYCDGYVRFTTRNNIEFMVTSYEKLQALKQDLLSRKYITGSYKYPIGGTGAGVTNIVHTQGYIHCHTPATDASSMVKALMDELMDYFTGMTLPAHVRISVACCLNMCGAVHCSDIALLGIHRKPPIVDDNIDSVCEIPLAIAACPVGALSPGKTEDGRKTIKVKEERCMFCGNCYTMCPALPIADKLGDGVAVLAGGKISNRISEPKFSKVIVPWLPNNFPRFPEVVATVKKIIEVYASEARKYERIGDWAERIGWEKFFEKCDLPFTEHLIDDYRLAYDTYRTSTQFKYTRAAWEVSKAAGGIDE</sequence>
<dbReference type="GO" id="GO:0009055">
    <property type="term" value="F:electron transfer activity"/>
    <property type="evidence" value="ECO:0007669"/>
    <property type="project" value="InterPro"/>
</dbReference>
<dbReference type="GO" id="GO:0009337">
    <property type="term" value="C:sulfite reductase complex (NADPH)"/>
    <property type="evidence" value="ECO:0007669"/>
    <property type="project" value="TreeGrafter"/>
</dbReference>
<dbReference type="Gene3D" id="3.30.413.10">
    <property type="entry name" value="Sulfite Reductase Hemoprotein, domain 1"/>
    <property type="match status" value="1"/>
</dbReference>
<dbReference type="InterPro" id="IPR036136">
    <property type="entry name" value="Nit/Sulf_reduc_fer-like_dom_sf"/>
</dbReference>
<feature type="domain" description="4Fe-4S ferredoxin-type" evidence="8">
    <location>
        <begin position="248"/>
        <end position="275"/>
    </location>
</feature>
<dbReference type="InterPro" id="IPR017900">
    <property type="entry name" value="4Fe4S_Fe_S_CS"/>
</dbReference>
<dbReference type="InterPro" id="IPR045169">
    <property type="entry name" value="NO2/SO3_Rdtase_4Fe4S_prot"/>
</dbReference>
<dbReference type="GO" id="GO:0046872">
    <property type="term" value="F:metal ion binding"/>
    <property type="evidence" value="ECO:0007669"/>
    <property type="project" value="UniProtKB-KW"/>
</dbReference>
<organism evidence="9 10">
    <name type="scientific">Neomoorella humiferrea</name>
    <dbReference type="NCBI Taxonomy" id="676965"/>
    <lineage>
        <taxon>Bacteria</taxon>
        <taxon>Bacillati</taxon>
        <taxon>Bacillota</taxon>
        <taxon>Clostridia</taxon>
        <taxon>Neomoorellales</taxon>
        <taxon>Neomoorellaceae</taxon>
        <taxon>Neomoorella</taxon>
    </lineage>
</organism>
<dbReference type="SUPFAM" id="SSF55124">
    <property type="entry name" value="Nitrite/Sulfite reductase N-terminal domain-like"/>
    <property type="match status" value="1"/>
</dbReference>
<dbReference type="GO" id="GO:0050311">
    <property type="term" value="F:sulfite reductase (ferredoxin) activity"/>
    <property type="evidence" value="ECO:0007669"/>
    <property type="project" value="TreeGrafter"/>
</dbReference>
<proteinExistence type="predicted"/>
<comment type="caution">
    <text evidence="9">The sequence shown here is derived from an EMBL/GenBank/DDBJ whole genome shotgun (WGS) entry which is preliminary data.</text>
</comment>
<keyword evidence="5 9" id="KW-0560">Oxidoreductase</keyword>
<evidence type="ECO:0000313" key="10">
    <source>
        <dbReference type="Proteomes" id="UP000238415"/>
    </source>
</evidence>
<evidence type="ECO:0000256" key="5">
    <source>
        <dbReference type="ARBA" id="ARBA00023002"/>
    </source>
</evidence>
<dbReference type="RefSeq" id="WP_106005158.1">
    <property type="nucleotide sequence ID" value="NZ_CP136418.1"/>
</dbReference>
<dbReference type="InterPro" id="IPR011808">
    <property type="entry name" value="DsrB"/>
</dbReference>
<keyword evidence="6" id="KW-0408">Iron</keyword>
<dbReference type="EC" id="1.8.99.5" evidence="9"/>
<dbReference type="Gene3D" id="3.30.70.20">
    <property type="match status" value="1"/>
</dbReference>
<dbReference type="Pfam" id="PF00037">
    <property type="entry name" value="Fer4"/>
    <property type="match status" value="1"/>
</dbReference>
<dbReference type="PROSITE" id="PS00198">
    <property type="entry name" value="4FE4S_FER_1"/>
    <property type="match status" value="1"/>
</dbReference>
<dbReference type="InterPro" id="IPR017896">
    <property type="entry name" value="4Fe4S_Fe-S-bd"/>
</dbReference>
<dbReference type="GO" id="GO:0016002">
    <property type="term" value="F:sulfite reductase activity"/>
    <property type="evidence" value="ECO:0007669"/>
    <property type="project" value="TreeGrafter"/>
</dbReference>
<dbReference type="GO" id="GO:0000103">
    <property type="term" value="P:sulfate assimilation"/>
    <property type="evidence" value="ECO:0007669"/>
    <property type="project" value="TreeGrafter"/>
</dbReference>
<dbReference type="SUPFAM" id="SSF54862">
    <property type="entry name" value="4Fe-4S ferredoxins"/>
    <property type="match status" value="1"/>
</dbReference>
<dbReference type="Proteomes" id="UP000238415">
    <property type="component" value="Unassembled WGS sequence"/>
</dbReference>